<dbReference type="CDD" id="cd02010">
    <property type="entry name" value="TPP_ALS"/>
    <property type="match status" value="1"/>
</dbReference>
<dbReference type="GO" id="GO:0000287">
    <property type="term" value="F:magnesium ion binding"/>
    <property type="evidence" value="ECO:0007669"/>
    <property type="project" value="InterPro"/>
</dbReference>
<dbReference type="GO" id="GO:0009099">
    <property type="term" value="P:L-valine biosynthetic process"/>
    <property type="evidence" value="ECO:0007669"/>
    <property type="project" value="TreeGrafter"/>
</dbReference>
<dbReference type="InterPro" id="IPR029061">
    <property type="entry name" value="THDP-binding"/>
</dbReference>
<evidence type="ECO:0000256" key="2">
    <source>
        <dbReference type="ARBA" id="ARBA00023052"/>
    </source>
</evidence>
<feature type="domain" description="Thiamine pyrophosphate enzyme TPP-binding" evidence="5">
    <location>
        <begin position="375"/>
        <end position="521"/>
    </location>
</feature>
<dbReference type="PANTHER" id="PTHR18968">
    <property type="entry name" value="THIAMINE PYROPHOSPHATE ENZYMES"/>
    <property type="match status" value="1"/>
</dbReference>
<dbReference type="EMBL" id="LT934425">
    <property type="protein sequence ID" value="SOH03073.1"/>
    <property type="molecule type" value="Genomic_DNA"/>
</dbReference>
<dbReference type="AlphaFoldDB" id="Q1Q6T6"/>
<dbReference type="NCBIfam" id="NF006187">
    <property type="entry name" value="PRK08322.1"/>
    <property type="match status" value="1"/>
</dbReference>
<evidence type="ECO:0000313" key="7">
    <source>
        <dbReference type="EMBL" id="CAJ73290.1"/>
    </source>
</evidence>
<evidence type="ECO:0000259" key="4">
    <source>
        <dbReference type="Pfam" id="PF00205"/>
    </source>
</evidence>
<dbReference type="Gene3D" id="3.40.50.970">
    <property type="match status" value="2"/>
</dbReference>
<organism evidence="7">
    <name type="scientific">Kuenenia stuttgartiensis</name>
    <dbReference type="NCBI Taxonomy" id="174633"/>
    <lineage>
        <taxon>Bacteria</taxon>
        <taxon>Pseudomonadati</taxon>
        <taxon>Planctomycetota</taxon>
        <taxon>Candidatus Brocadiia</taxon>
        <taxon>Candidatus Brocadiales</taxon>
        <taxon>Candidatus Brocadiaceae</taxon>
        <taxon>Candidatus Kuenenia</taxon>
    </lineage>
</organism>
<dbReference type="InterPro" id="IPR012000">
    <property type="entry name" value="Thiamin_PyroP_enz_cen_dom"/>
</dbReference>
<evidence type="ECO:0000259" key="6">
    <source>
        <dbReference type="Pfam" id="PF02776"/>
    </source>
</evidence>
<dbReference type="Proteomes" id="UP000221734">
    <property type="component" value="Chromosome Kuenenia_stuttgartiensis_MBR1"/>
</dbReference>
<reference evidence="7" key="2">
    <citation type="submission" date="2006-01" db="EMBL/GenBank/DDBJ databases">
        <authorList>
            <person name="Genoscope"/>
        </authorList>
    </citation>
    <scope>NUCLEOTIDE SEQUENCE</scope>
</reference>
<dbReference type="CDD" id="cd07035">
    <property type="entry name" value="TPP_PYR_POX_like"/>
    <property type="match status" value="1"/>
</dbReference>
<dbReference type="SUPFAM" id="SSF52518">
    <property type="entry name" value="Thiamin diphosphate-binding fold (THDP-binding)"/>
    <property type="match status" value="2"/>
</dbReference>
<dbReference type="Pfam" id="PF00205">
    <property type="entry name" value="TPP_enzyme_M"/>
    <property type="match status" value="1"/>
</dbReference>
<dbReference type="Pfam" id="PF02775">
    <property type="entry name" value="TPP_enzyme_C"/>
    <property type="match status" value="1"/>
</dbReference>
<reference evidence="7" key="1">
    <citation type="journal article" date="2006" name="Nature">
        <title>Deciphering the evolution and metabolism of an anammox bacterium from a community genome.</title>
        <authorList>
            <person name="Strous M."/>
            <person name="Pelletier E."/>
            <person name="Mangenot S."/>
            <person name="Rattei T."/>
            <person name="Lehner A."/>
            <person name="Taylor M.W."/>
            <person name="Horn M."/>
            <person name="Daims H."/>
            <person name="Bartol-Mavel D."/>
            <person name="Wincker P."/>
            <person name="Barbe V."/>
            <person name="Fonknechten N."/>
            <person name="Vallenet D."/>
            <person name="Segurens B."/>
            <person name="Schenowitz-Truong C."/>
            <person name="Medigue C."/>
            <person name="Collingro A."/>
            <person name="Snel B."/>
            <person name="Dutilh B.E."/>
            <person name="OpDenCamp H.J.M."/>
            <person name="vanDerDrift C."/>
            <person name="Cirpus I."/>
            <person name="vanDePas-Schoonen K.T."/>
            <person name="Harhangi H.R."/>
            <person name="vanNiftrik L."/>
            <person name="Schmid M."/>
            <person name="Keltjens J."/>
            <person name="vanDeVossenberg J."/>
            <person name="Kartal B."/>
            <person name="Meier H."/>
            <person name="Frishman D."/>
            <person name="Huynen M.A."/>
            <person name="Mewes H."/>
            <person name="Weissenbach J."/>
            <person name="Jetten M.S.M."/>
            <person name="Wagner M."/>
            <person name="LePaslier D."/>
        </authorList>
    </citation>
    <scope>NUCLEOTIDE SEQUENCE</scope>
</reference>
<dbReference type="EMBL" id="CT573071">
    <property type="protein sequence ID" value="CAJ73290.1"/>
    <property type="molecule type" value="Genomic_DNA"/>
</dbReference>
<dbReference type="InterPro" id="IPR045229">
    <property type="entry name" value="TPP_enz"/>
</dbReference>
<gene>
    <name evidence="7" type="primary">ilvX</name>
    <name evidence="8" type="ORF">KSMBR1_0559</name>
    <name evidence="7" type="ORF">kuste2542</name>
</gene>
<evidence type="ECO:0000313" key="9">
    <source>
        <dbReference type="Proteomes" id="UP000221734"/>
    </source>
</evidence>
<protein>
    <submittedName>
        <fullName evidence="7">Similar to acetolactate synthase</fullName>
        <ecNumber evidence="7">4.1.3.18</ecNumber>
    </submittedName>
</protein>
<dbReference type="FunFam" id="3.40.50.970:FF:000007">
    <property type="entry name" value="Acetolactate synthase"/>
    <property type="match status" value="1"/>
</dbReference>
<reference evidence="8" key="4">
    <citation type="submission" date="2017-10" db="EMBL/GenBank/DDBJ databases">
        <authorList>
            <person name="Banno H."/>
            <person name="Chua N.-H."/>
        </authorList>
    </citation>
    <scope>NUCLEOTIDE SEQUENCE [LARGE SCALE GENOMIC DNA]</scope>
    <source>
        <strain evidence="8">Kuenenia_mbr1_ru-nijmegen</strain>
    </source>
</reference>
<keyword evidence="9" id="KW-1185">Reference proteome</keyword>
<reference evidence="9" key="3">
    <citation type="submission" date="2017-10" db="EMBL/GenBank/DDBJ databases">
        <authorList>
            <person name="Frank J."/>
        </authorList>
    </citation>
    <scope>NUCLEOTIDE SEQUENCE [LARGE SCALE GENOMIC DNA]</scope>
</reference>
<evidence type="ECO:0000256" key="3">
    <source>
        <dbReference type="RuleBase" id="RU362132"/>
    </source>
</evidence>
<dbReference type="EC" id="4.1.3.18" evidence="7"/>
<dbReference type="Gene3D" id="3.40.50.1220">
    <property type="entry name" value="TPP-binding domain"/>
    <property type="match status" value="1"/>
</dbReference>
<dbReference type="GO" id="GO:0005948">
    <property type="term" value="C:acetolactate synthase complex"/>
    <property type="evidence" value="ECO:0007669"/>
    <property type="project" value="TreeGrafter"/>
</dbReference>
<keyword evidence="2 3" id="KW-0786">Thiamine pyrophosphate</keyword>
<comment type="similarity">
    <text evidence="1 3">Belongs to the TPP enzyme family.</text>
</comment>
<dbReference type="GO" id="GO:0009097">
    <property type="term" value="P:isoleucine biosynthetic process"/>
    <property type="evidence" value="ECO:0007669"/>
    <property type="project" value="TreeGrafter"/>
</dbReference>
<proteinExistence type="inferred from homology"/>
<sequence>MKASDLFVHQLLEEGVEYIFGLPGEENLDFLDSIRKAKIKLFVTRHEQAAAFMAATYGRLTGKAGVCFSTLGPGATNMVTGVAHAQLIGAPLIAITGQKALVNNWQAKFQAVDIVSLMKPITKQSVSIIDPNNIPTIVRESFKIAEDERPGAVHVELPEDVASSKANAPTQKRGFIRRPSPDHRAIGAAAELINKATHPLIILSSGANRKRITKHLQDFINKTQIYVVHTQMGKGVIGDDCPYSLFATGIHKRDYVNCGIDLADLIITIGYNTVEYPPFVWNKDLHKKIVNIDFVDAQTDKYFNPDIEVIGDISHSLRKLAVKIEKKTTLEFEKLRNFLEKKLEAKEEGKYPFTPMEIVYHVRKTLDREDIVTLDNGIYKLWFSRLYRTYAPDTLLLDNALATMGAGLPSALTAKLLNPGKKVLAVVGDGGFMMNSQELETAVRYKIPVVVLIVNDNAFGFIKWKQKNMKLRNFALDYSNPDFVKYAESYGASGFKINKGEHLSDVLRQAFSLNKPAVIECPVDYSVNYDVFSQELQNCVCELL</sequence>
<name>Q1Q6T6_KUEST</name>
<dbReference type="InterPro" id="IPR029035">
    <property type="entry name" value="DHS-like_NAD/FAD-binding_dom"/>
</dbReference>
<dbReference type="GO" id="GO:0050660">
    <property type="term" value="F:flavin adenine dinucleotide binding"/>
    <property type="evidence" value="ECO:0007669"/>
    <property type="project" value="TreeGrafter"/>
</dbReference>
<dbReference type="PANTHER" id="PTHR18968:SF129">
    <property type="entry name" value="ACETOLACTATE SYNTHASE"/>
    <property type="match status" value="1"/>
</dbReference>
<dbReference type="RefSeq" id="WP_099323958.1">
    <property type="nucleotide sequence ID" value="NZ_LT934425.1"/>
</dbReference>
<dbReference type="SUPFAM" id="SSF52467">
    <property type="entry name" value="DHS-like NAD/FAD-binding domain"/>
    <property type="match status" value="1"/>
</dbReference>
<keyword evidence="7" id="KW-0456">Lyase</keyword>
<dbReference type="GO" id="GO:0003984">
    <property type="term" value="F:acetolactate synthase activity"/>
    <property type="evidence" value="ECO:0007669"/>
    <property type="project" value="TreeGrafter"/>
</dbReference>
<dbReference type="OrthoDB" id="4494979at2"/>
<dbReference type="Pfam" id="PF02776">
    <property type="entry name" value="TPP_enzyme_N"/>
    <property type="match status" value="1"/>
</dbReference>
<dbReference type="InterPro" id="IPR012001">
    <property type="entry name" value="Thiamin_PyroP_enz_TPP-bd_dom"/>
</dbReference>
<evidence type="ECO:0000256" key="1">
    <source>
        <dbReference type="ARBA" id="ARBA00007812"/>
    </source>
</evidence>
<evidence type="ECO:0000313" key="8">
    <source>
        <dbReference type="EMBL" id="SOH03073.1"/>
    </source>
</evidence>
<feature type="domain" description="Thiamine pyrophosphate enzyme N-terminal TPP-binding" evidence="6">
    <location>
        <begin position="1"/>
        <end position="116"/>
    </location>
</feature>
<dbReference type="GO" id="GO:0016829">
    <property type="term" value="F:lyase activity"/>
    <property type="evidence" value="ECO:0007669"/>
    <property type="project" value="UniProtKB-KW"/>
</dbReference>
<dbReference type="KEGG" id="kst:KSMBR1_0559"/>
<evidence type="ECO:0000259" key="5">
    <source>
        <dbReference type="Pfam" id="PF02775"/>
    </source>
</evidence>
<dbReference type="InterPro" id="IPR011766">
    <property type="entry name" value="TPP_enzyme_TPP-bd"/>
</dbReference>
<feature type="domain" description="Thiamine pyrophosphate enzyme central" evidence="4">
    <location>
        <begin position="187"/>
        <end position="320"/>
    </location>
</feature>
<dbReference type="GO" id="GO:0030976">
    <property type="term" value="F:thiamine pyrophosphate binding"/>
    <property type="evidence" value="ECO:0007669"/>
    <property type="project" value="InterPro"/>
</dbReference>
<accession>Q1Q6T6</accession>